<dbReference type="AlphaFoldDB" id="A0A2V3J3A8"/>
<evidence type="ECO:0000256" key="1">
    <source>
        <dbReference type="ARBA" id="ARBA00023054"/>
    </source>
</evidence>
<evidence type="ECO:0000313" key="4">
    <source>
        <dbReference type="EMBL" id="PXF48859.1"/>
    </source>
</evidence>
<feature type="domain" description="MATH" evidence="3">
    <location>
        <begin position="15"/>
        <end position="208"/>
    </location>
</feature>
<comment type="caution">
    <text evidence="4">The sequence shown here is derived from an EMBL/GenBank/DDBJ whole genome shotgun (WGS) entry which is preliminary data.</text>
</comment>
<dbReference type="PANTHER" id="PTHR46236">
    <property type="entry name" value="TRAF-LIKE SUPERFAMILY PROTEIN"/>
    <property type="match status" value="1"/>
</dbReference>
<dbReference type="PANTHER" id="PTHR46236:SF35">
    <property type="entry name" value="MATH DOMAIN-CONTAINING PROTEIN"/>
    <property type="match status" value="1"/>
</dbReference>
<name>A0A2V3J3A8_9FLOR</name>
<evidence type="ECO:0000256" key="2">
    <source>
        <dbReference type="SAM" id="MobiDB-lite"/>
    </source>
</evidence>
<accession>A0A2V3J3A8</accession>
<dbReference type="EMBL" id="NBIV01000011">
    <property type="protein sequence ID" value="PXF48859.1"/>
    <property type="molecule type" value="Genomic_DNA"/>
</dbReference>
<dbReference type="InterPro" id="IPR002083">
    <property type="entry name" value="MATH/TRAF_dom"/>
</dbReference>
<sequence length="219" mass="25050">MENSHPLDPLDPVRETLFTYVLRSYDKISDQRVYSPYHHFGGFLWRMLIFPKGNLSTDHDLSVYLECGGPSYHPTVSPEPTLPPLPPEHWICPARFSIILHHPNSPHAQAVLPAHSRPTKFYPILKQPCITPIPCPERPSYSQEESELSSEDGDQTSEQWNPPLFKRASHDFKPDELDWGFLEFAAFDTLQPGKYADKHMNVVISMRITLDDLSSDDVV</sequence>
<dbReference type="InterPro" id="IPR050804">
    <property type="entry name" value="MCC"/>
</dbReference>
<organism evidence="4 5">
    <name type="scientific">Gracilariopsis chorda</name>
    <dbReference type="NCBI Taxonomy" id="448386"/>
    <lineage>
        <taxon>Eukaryota</taxon>
        <taxon>Rhodophyta</taxon>
        <taxon>Florideophyceae</taxon>
        <taxon>Rhodymeniophycidae</taxon>
        <taxon>Gracilariales</taxon>
        <taxon>Gracilariaceae</taxon>
        <taxon>Gracilariopsis</taxon>
    </lineage>
</organism>
<dbReference type="Gene3D" id="2.60.210.10">
    <property type="entry name" value="Apoptosis, Tumor Necrosis Factor Receptor Associated Protein 2, Chain A"/>
    <property type="match status" value="1"/>
</dbReference>
<feature type="region of interest" description="Disordered" evidence="2">
    <location>
        <begin position="136"/>
        <end position="167"/>
    </location>
</feature>
<keyword evidence="5" id="KW-1185">Reference proteome</keyword>
<dbReference type="InterPro" id="IPR008974">
    <property type="entry name" value="TRAF-like"/>
</dbReference>
<dbReference type="Proteomes" id="UP000247409">
    <property type="component" value="Unassembled WGS sequence"/>
</dbReference>
<reference evidence="4 5" key="1">
    <citation type="journal article" date="2018" name="Mol. Biol. Evol.">
        <title>Analysis of the draft genome of the red seaweed Gracilariopsis chorda provides insights into genome size evolution in Rhodophyta.</title>
        <authorList>
            <person name="Lee J."/>
            <person name="Yang E.C."/>
            <person name="Graf L."/>
            <person name="Yang J.H."/>
            <person name="Qiu H."/>
            <person name="Zel Zion U."/>
            <person name="Chan C.X."/>
            <person name="Stephens T.G."/>
            <person name="Weber A.P.M."/>
            <person name="Boo G.H."/>
            <person name="Boo S.M."/>
            <person name="Kim K.M."/>
            <person name="Shin Y."/>
            <person name="Jung M."/>
            <person name="Lee S.J."/>
            <person name="Yim H.S."/>
            <person name="Lee J.H."/>
            <person name="Bhattacharya D."/>
            <person name="Yoon H.S."/>
        </authorList>
    </citation>
    <scope>NUCLEOTIDE SEQUENCE [LARGE SCALE GENOMIC DNA]</scope>
    <source>
        <strain evidence="4 5">SKKU-2015</strain>
        <tissue evidence="4">Whole body</tissue>
    </source>
</reference>
<keyword evidence="1" id="KW-0175">Coiled coil</keyword>
<dbReference type="OrthoDB" id="289038at2759"/>
<gene>
    <name evidence="4" type="ORF">BWQ96_01415</name>
</gene>
<protein>
    <recommendedName>
        <fullName evidence="3">MATH domain-containing protein</fullName>
    </recommendedName>
</protein>
<evidence type="ECO:0000259" key="3">
    <source>
        <dbReference type="PROSITE" id="PS50144"/>
    </source>
</evidence>
<dbReference type="STRING" id="448386.A0A2V3J3A8"/>
<dbReference type="SUPFAM" id="SSF49599">
    <property type="entry name" value="TRAF domain-like"/>
    <property type="match status" value="1"/>
</dbReference>
<feature type="compositionally biased region" description="Acidic residues" evidence="2">
    <location>
        <begin position="144"/>
        <end position="155"/>
    </location>
</feature>
<proteinExistence type="predicted"/>
<dbReference type="PROSITE" id="PS50144">
    <property type="entry name" value="MATH"/>
    <property type="match status" value="1"/>
</dbReference>
<evidence type="ECO:0000313" key="5">
    <source>
        <dbReference type="Proteomes" id="UP000247409"/>
    </source>
</evidence>